<evidence type="ECO:0000256" key="12">
    <source>
        <dbReference type="ARBA" id="ARBA00023235"/>
    </source>
</evidence>
<comment type="subcellular location">
    <subcellularLocation>
        <location evidence="1">Membrane</location>
        <topology evidence="1">Multi-pass membrane protein</topology>
    </subcellularLocation>
</comment>
<organism evidence="16 17">
    <name type="scientific">Periconia digitata</name>
    <dbReference type="NCBI Taxonomy" id="1303443"/>
    <lineage>
        <taxon>Eukaryota</taxon>
        <taxon>Fungi</taxon>
        <taxon>Dikarya</taxon>
        <taxon>Ascomycota</taxon>
        <taxon>Pezizomycotina</taxon>
        <taxon>Dothideomycetes</taxon>
        <taxon>Pleosporomycetidae</taxon>
        <taxon>Pleosporales</taxon>
        <taxon>Massarineae</taxon>
        <taxon>Periconiaceae</taxon>
        <taxon>Periconia</taxon>
    </lineage>
</organism>
<evidence type="ECO:0000256" key="10">
    <source>
        <dbReference type="ARBA" id="ARBA00023166"/>
    </source>
</evidence>
<evidence type="ECO:0000256" key="2">
    <source>
        <dbReference type="ARBA" id="ARBA00008337"/>
    </source>
</evidence>
<evidence type="ECO:0000256" key="5">
    <source>
        <dbReference type="ARBA" id="ARBA00022955"/>
    </source>
</evidence>
<comment type="similarity">
    <text evidence="2">Belongs to the EBP family.</text>
</comment>
<feature type="domain" description="EXPERA" evidence="15">
    <location>
        <begin position="90"/>
        <end position="236"/>
    </location>
</feature>
<evidence type="ECO:0000259" key="15">
    <source>
        <dbReference type="PROSITE" id="PS51751"/>
    </source>
</evidence>
<dbReference type="InterPro" id="IPR007905">
    <property type="entry name" value="EBP"/>
</dbReference>
<keyword evidence="5" id="KW-0752">Steroid biosynthesis</keyword>
<evidence type="ECO:0000256" key="7">
    <source>
        <dbReference type="ARBA" id="ARBA00023011"/>
    </source>
</evidence>
<keyword evidence="11" id="KW-0753">Steroid metabolism</keyword>
<sequence>MASLFKKVADVLAAPPPAAATPSSALPETVVPKNALPLHPYYPVEATIVGYAANKWNTLELCSLFASGCAVIFAITYLIVKRVRPGLSMGDLTTILWFVLCGFIHFFFEGYFAVNFRSMGGMQDLFGQLWKEYALSDSRYLTQDAFVLCMETITAVCWGPMSFITAGFIATDHPLRYAFQIIVSLGQLYGDVLYYATSMFDHYLLDRAYSRPEAFYFWCYFVLMNAFWIVIPLFLICTGVAATWRAFDALNKAERLLRKGGVANGHANGGAKKKQ</sequence>
<dbReference type="PANTHER" id="PTHR14207">
    <property type="entry name" value="STEROL ISOMERASE"/>
    <property type="match status" value="1"/>
</dbReference>
<protein>
    <recommendedName>
        <fullName evidence="15">EXPERA domain-containing protein</fullName>
    </recommendedName>
</protein>
<dbReference type="GO" id="GO:0016126">
    <property type="term" value="P:sterol biosynthetic process"/>
    <property type="evidence" value="ECO:0007669"/>
    <property type="project" value="UniProtKB-KW"/>
</dbReference>
<evidence type="ECO:0000256" key="4">
    <source>
        <dbReference type="ARBA" id="ARBA00022692"/>
    </source>
</evidence>
<dbReference type="Proteomes" id="UP001152607">
    <property type="component" value="Unassembled WGS sequence"/>
</dbReference>
<evidence type="ECO:0000256" key="11">
    <source>
        <dbReference type="ARBA" id="ARBA00023221"/>
    </source>
</evidence>
<dbReference type="PANTHER" id="PTHR14207:SF0">
    <property type="entry name" value="3-BETA-HYDROXYSTEROID-DELTA(8),DELTA(7)-ISOMERASE"/>
    <property type="match status" value="1"/>
</dbReference>
<dbReference type="EMBL" id="CAOQHR010000006">
    <property type="protein sequence ID" value="CAI6336238.1"/>
    <property type="molecule type" value="Genomic_DNA"/>
</dbReference>
<dbReference type="GO" id="GO:0047750">
    <property type="term" value="F:cholestenol delta-isomerase activity"/>
    <property type="evidence" value="ECO:0007669"/>
    <property type="project" value="InterPro"/>
</dbReference>
<dbReference type="InterPro" id="IPR033118">
    <property type="entry name" value="EXPERA"/>
</dbReference>
<feature type="transmembrane region" description="Helical" evidence="14">
    <location>
        <begin position="215"/>
        <end position="242"/>
    </location>
</feature>
<keyword evidence="8" id="KW-0443">Lipid metabolism</keyword>
<feature type="transmembrane region" description="Helical" evidence="14">
    <location>
        <begin position="63"/>
        <end position="80"/>
    </location>
</feature>
<evidence type="ECO:0000313" key="16">
    <source>
        <dbReference type="EMBL" id="CAI6336238.1"/>
    </source>
</evidence>
<reference evidence="16" key="1">
    <citation type="submission" date="2023-01" db="EMBL/GenBank/DDBJ databases">
        <authorList>
            <person name="Van Ghelder C."/>
            <person name="Rancurel C."/>
        </authorList>
    </citation>
    <scope>NUCLEOTIDE SEQUENCE</scope>
    <source>
        <strain evidence="16">CNCM I-4278</strain>
    </source>
</reference>
<keyword evidence="17" id="KW-1185">Reference proteome</keyword>
<keyword evidence="9 13" id="KW-0472">Membrane</keyword>
<keyword evidence="10" id="KW-1207">Sterol metabolism</keyword>
<evidence type="ECO:0000256" key="9">
    <source>
        <dbReference type="ARBA" id="ARBA00023136"/>
    </source>
</evidence>
<keyword evidence="12" id="KW-0413">Isomerase</keyword>
<dbReference type="AlphaFoldDB" id="A0A9W4UL46"/>
<keyword evidence="7" id="KW-0756">Sterol biosynthesis</keyword>
<dbReference type="GO" id="GO:0005783">
    <property type="term" value="C:endoplasmic reticulum"/>
    <property type="evidence" value="ECO:0007669"/>
    <property type="project" value="TreeGrafter"/>
</dbReference>
<dbReference type="GO" id="GO:0000247">
    <property type="term" value="F:C-8 sterol isomerase activity"/>
    <property type="evidence" value="ECO:0007669"/>
    <property type="project" value="TreeGrafter"/>
</dbReference>
<evidence type="ECO:0000256" key="8">
    <source>
        <dbReference type="ARBA" id="ARBA00023098"/>
    </source>
</evidence>
<dbReference type="Pfam" id="PF05241">
    <property type="entry name" value="EBP"/>
    <property type="match status" value="1"/>
</dbReference>
<keyword evidence="6 13" id="KW-1133">Transmembrane helix</keyword>
<dbReference type="PROSITE" id="PS51751">
    <property type="entry name" value="EXPERA"/>
    <property type="match status" value="1"/>
</dbReference>
<accession>A0A9W4UL46</accession>
<feature type="transmembrane region" description="Helical" evidence="14">
    <location>
        <begin position="92"/>
        <end position="114"/>
    </location>
</feature>
<comment type="caution">
    <text evidence="16">The sequence shown here is derived from an EMBL/GenBank/DDBJ whole genome shotgun (WGS) entry which is preliminary data.</text>
</comment>
<proteinExistence type="inferred from homology"/>
<dbReference type="GO" id="GO:0016020">
    <property type="term" value="C:membrane"/>
    <property type="evidence" value="ECO:0007669"/>
    <property type="project" value="UniProtKB-SubCell"/>
</dbReference>
<dbReference type="GO" id="GO:0004769">
    <property type="term" value="F:steroid Delta-isomerase activity"/>
    <property type="evidence" value="ECO:0007669"/>
    <property type="project" value="TreeGrafter"/>
</dbReference>
<name>A0A9W4UL46_9PLEO</name>
<evidence type="ECO:0000256" key="1">
    <source>
        <dbReference type="ARBA" id="ARBA00004141"/>
    </source>
</evidence>
<evidence type="ECO:0000256" key="13">
    <source>
        <dbReference type="PROSITE-ProRule" id="PRU01087"/>
    </source>
</evidence>
<feature type="transmembrane region" description="Helical" evidence="14">
    <location>
        <begin position="177"/>
        <end position="195"/>
    </location>
</feature>
<keyword evidence="3" id="KW-0444">Lipid biosynthesis</keyword>
<dbReference type="OrthoDB" id="58557at2759"/>
<keyword evidence="4 13" id="KW-0812">Transmembrane</keyword>
<evidence type="ECO:0000256" key="3">
    <source>
        <dbReference type="ARBA" id="ARBA00022516"/>
    </source>
</evidence>
<gene>
    <name evidence="16" type="ORF">PDIGIT_LOCUS9331</name>
</gene>
<evidence type="ECO:0000256" key="14">
    <source>
        <dbReference type="SAM" id="Phobius"/>
    </source>
</evidence>
<evidence type="ECO:0000313" key="17">
    <source>
        <dbReference type="Proteomes" id="UP001152607"/>
    </source>
</evidence>
<evidence type="ECO:0000256" key="6">
    <source>
        <dbReference type="ARBA" id="ARBA00022989"/>
    </source>
</evidence>